<feature type="region of interest" description="Disordered" evidence="1">
    <location>
        <begin position="56"/>
        <end position="123"/>
    </location>
</feature>
<dbReference type="OrthoDB" id="5566565at2759"/>
<dbReference type="AlphaFoldDB" id="A0A0L0RXY1"/>
<evidence type="ECO:0000313" key="3">
    <source>
        <dbReference type="Proteomes" id="UP000054350"/>
    </source>
</evidence>
<dbReference type="EMBL" id="GG745328">
    <property type="protein sequence ID" value="KNE54990.1"/>
    <property type="molecule type" value="Genomic_DNA"/>
</dbReference>
<sequence length="224" mass="23250">MPASTTEPTARDAPRPHRPAPRALHALSIEHHGLAGFARDLVHTVTDALLNPDTLLHPPSNASTPNASRASSPTVPHFPTTTAPPLRVSPPRPQSVTPSPLSSPTSRAAPAPHALPGNSTAHPHASRLRAVAHDLVGREMDPHVSHVGPVGPAHEIADALRDHTLDEVLGLAHGPVTVVKPPAMPGSSVSASSVPLILPGSIGHVPELPTYSLPPRVRTPAGER</sequence>
<feature type="compositionally biased region" description="Low complexity" evidence="1">
    <location>
        <begin position="98"/>
        <end position="114"/>
    </location>
</feature>
<dbReference type="VEuPathDB" id="FungiDB:AMAG_00927"/>
<feature type="compositionally biased region" description="Polar residues" evidence="1">
    <location>
        <begin position="60"/>
        <end position="83"/>
    </location>
</feature>
<name>A0A0L0RXY1_ALLM3</name>
<reference evidence="2 3" key="1">
    <citation type="submission" date="2009-11" db="EMBL/GenBank/DDBJ databases">
        <title>Annotation of Allomyces macrogynus ATCC 38327.</title>
        <authorList>
            <consortium name="The Broad Institute Genome Sequencing Platform"/>
            <person name="Russ C."/>
            <person name="Cuomo C."/>
            <person name="Burger G."/>
            <person name="Gray M.W."/>
            <person name="Holland P.W.H."/>
            <person name="King N."/>
            <person name="Lang F.B.F."/>
            <person name="Roger A.J."/>
            <person name="Ruiz-Trillo I."/>
            <person name="Young S.K."/>
            <person name="Zeng Q."/>
            <person name="Gargeya S."/>
            <person name="Fitzgerald M."/>
            <person name="Haas B."/>
            <person name="Abouelleil A."/>
            <person name="Alvarado L."/>
            <person name="Arachchi H.M."/>
            <person name="Berlin A."/>
            <person name="Chapman S.B."/>
            <person name="Gearin G."/>
            <person name="Goldberg J."/>
            <person name="Griggs A."/>
            <person name="Gujja S."/>
            <person name="Hansen M."/>
            <person name="Heiman D."/>
            <person name="Howarth C."/>
            <person name="Larimer J."/>
            <person name="Lui A."/>
            <person name="MacDonald P.J.P."/>
            <person name="McCowen C."/>
            <person name="Montmayeur A."/>
            <person name="Murphy C."/>
            <person name="Neiman D."/>
            <person name="Pearson M."/>
            <person name="Priest M."/>
            <person name="Roberts A."/>
            <person name="Saif S."/>
            <person name="Shea T."/>
            <person name="Sisk P."/>
            <person name="Stolte C."/>
            <person name="Sykes S."/>
            <person name="Wortman J."/>
            <person name="Nusbaum C."/>
            <person name="Birren B."/>
        </authorList>
    </citation>
    <scope>NUCLEOTIDE SEQUENCE [LARGE SCALE GENOMIC DNA]</scope>
    <source>
        <strain evidence="2 3">ATCC 38327</strain>
    </source>
</reference>
<proteinExistence type="predicted"/>
<keyword evidence="3" id="KW-1185">Reference proteome</keyword>
<evidence type="ECO:0000313" key="2">
    <source>
        <dbReference type="EMBL" id="KNE54990.1"/>
    </source>
</evidence>
<accession>A0A0L0RXY1</accession>
<reference evidence="3" key="2">
    <citation type="submission" date="2009-11" db="EMBL/GenBank/DDBJ databases">
        <title>The Genome Sequence of Allomyces macrogynus strain ATCC 38327.</title>
        <authorList>
            <consortium name="The Broad Institute Genome Sequencing Platform"/>
            <person name="Russ C."/>
            <person name="Cuomo C."/>
            <person name="Shea T."/>
            <person name="Young S.K."/>
            <person name="Zeng Q."/>
            <person name="Koehrsen M."/>
            <person name="Haas B."/>
            <person name="Borodovsky M."/>
            <person name="Guigo R."/>
            <person name="Alvarado L."/>
            <person name="Berlin A."/>
            <person name="Borenstein D."/>
            <person name="Chen Z."/>
            <person name="Engels R."/>
            <person name="Freedman E."/>
            <person name="Gellesch M."/>
            <person name="Goldberg J."/>
            <person name="Griggs A."/>
            <person name="Gujja S."/>
            <person name="Heiman D."/>
            <person name="Hepburn T."/>
            <person name="Howarth C."/>
            <person name="Jen D."/>
            <person name="Larson L."/>
            <person name="Lewis B."/>
            <person name="Mehta T."/>
            <person name="Park D."/>
            <person name="Pearson M."/>
            <person name="Roberts A."/>
            <person name="Saif S."/>
            <person name="Shenoy N."/>
            <person name="Sisk P."/>
            <person name="Stolte C."/>
            <person name="Sykes S."/>
            <person name="Walk T."/>
            <person name="White J."/>
            <person name="Yandava C."/>
            <person name="Burger G."/>
            <person name="Gray M.W."/>
            <person name="Holland P.W.H."/>
            <person name="King N."/>
            <person name="Lang F.B.F."/>
            <person name="Roger A.J."/>
            <person name="Ruiz-Trillo I."/>
            <person name="Lander E."/>
            <person name="Nusbaum C."/>
        </authorList>
    </citation>
    <scope>NUCLEOTIDE SEQUENCE [LARGE SCALE GENOMIC DNA]</scope>
    <source>
        <strain evidence="3">ATCC 38327</strain>
    </source>
</reference>
<protein>
    <submittedName>
        <fullName evidence="2">Uncharacterized protein</fullName>
    </submittedName>
</protein>
<feature type="region of interest" description="Disordered" evidence="1">
    <location>
        <begin position="1"/>
        <end position="23"/>
    </location>
</feature>
<gene>
    <name evidence="2" type="ORF">AMAG_00927</name>
</gene>
<evidence type="ECO:0000256" key="1">
    <source>
        <dbReference type="SAM" id="MobiDB-lite"/>
    </source>
</evidence>
<organism evidence="2 3">
    <name type="scientific">Allomyces macrogynus (strain ATCC 38327)</name>
    <name type="common">Allomyces javanicus var. macrogynus</name>
    <dbReference type="NCBI Taxonomy" id="578462"/>
    <lineage>
        <taxon>Eukaryota</taxon>
        <taxon>Fungi</taxon>
        <taxon>Fungi incertae sedis</taxon>
        <taxon>Blastocladiomycota</taxon>
        <taxon>Blastocladiomycetes</taxon>
        <taxon>Blastocladiales</taxon>
        <taxon>Blastocladiaceae</taxon>
        <taxon>Allomyces</taxon>
    </lineage>
</organism>
<dbReference type="Proteomes" id="UP000054350">
    <property type="component" value="Unassembled WGS sequence"/>
</dbReference>